<evidence type="ECO:0000256" key="6">
    <source>
        <dbReference type="ARBA" id="ARBA00022553"/>
    </source>
</evidence>
<evidence type="ECO:0000256" key="1">
    <source>
        <dbReference type="ARBA" id="ARBA00004236"/>
    </source>
</evidence>
<keyword evidence="4" id="KW-1003">Cell membrane</keyword>
<dbReference type="PANTHER" id="PTHR12268:SF19">
    <property type="entry name" value="DYSTROBREVIN ALPHA"/>
    <property type="match status" value="1"/>
</dbReference>
<accession>A0A6P8F6Q9</accession>
<evidence type="ECO:0000256" key="2">
    <source>
        <dbReference type="ARBA" id="ARBA00004496"/>
    </source>
</evidence>
<dbReference type="CDD" id="cd02334">
    <property type="entry name" value="ZZ_dystrophin"/>
    <property type="match status" value="1"/>
</dbReference>
<evidence type="ECO:0000256" key="17">
    <source>
        <dbReference type="SAM" id="MobiDB-lite"/>
    </source>
</evidence>
<evidence type="ECO:0000313" key="19">
    <source>
        <dbReference type="Proteomes" id="UP000515152"/>
    </source>
</evidence>
<dbReference type="PANTHER" id="PTHR12268">
    <property type="entry name" value="E3 UBIQUITIN-PROTEIN LIGASE KCMF1"/>
    <property type="match status" value="1"/>
</dbReference>
<evidence type="ECO:0000256" key="16">
    <source>
        <dbReference type="SAM" id="Coils"/>
    </source>
</evidence>
<feature type="compositionally biased region" description="Polar residues" evidence="17">
    <location>
        <begin position="581"/>
        <end position="591"/>
    </location>
</feature>
<feature type="region of interest" description="Disordered" evidence="17">
    <location>
        <begin position="496"/>
        <end position="539"/>
    </location>
</feature>
<dbReference type="FunFam" id="1.10.238.10:FF:000016">
    <property type="entry name" value="Dystrobrevin alpha"/>
    <property type="match status" value="1"/>
</dbReference>
<dbReference type="Pfam" id="PF09069">
    <property type="entry name" value="EF-hand_3"/>
    <property type="match status" value="1"/>
</dbReference>
<keyword evidence="5 14" id="KW-0963">Cytoplasm</keyword>
<evidence type="ECO:0000256" key="7">
    <source>
        <dbReference type="ARBA" id="ARBA00022723"/>
    </source>
</evidence>
<evidence type="ECO:0000256" key="13">
    <source>
        <dbReference type="ARBA" id="ARBA00034103"/>
    </source>
</evidence>
<dbReference type="InterPro" id="IPR050774">
    <property type="entry name" value="KCMF1/Dystrophin"/>
</dbReference>
<evidence type="ECO:0000256" key="15">
    <source>
        <dbReference type="PROSITE-ProRule" id="PRU00228"/>
    </source>
</evidence>
<dbReference type="CDD" id="cd16249">
    <property type="entry name" value="EFh_DTNA"/>
    <property type="match status" value="1"/>
</dbReference>
<dbReference type="InterPro" id="IPR017432">
    <property type="entry name" value="Distrobrevin"/>
</dbReference>
<evidence type="ECO:0000256" key="9">
    <source>
        <dbReference type="ARBA" id="ARBA00022833"/>
    </source>
</evidence>
<evidence type="ECO:0000256" key="11">
    <source>
        <dbReference type="ARBA" id="ARBA00023054"/>
    </source>
</evidence>
<dbReference type="InterPro" id="IPR043145">
    <property type="entry name" value="Znf_ZZ_sf"/>
</dbReference>
<protein>
    <recommendedName>
        <fullName evidence="14">Dystrobrevin</fullName>
    </recommendedName>
</protein>
<dbReference type="InterPro" id="IPR011992">
    <property type="entry name" value="EF-hand-dom_pair"/>
</dbReference>
<dbReference type="GO" id="GO:0008270">
    <property type="term" value="F:zinc ion binding"/>
    <property type="evidence" value="ECO:0007669"/>
    <property type="project" value="UniProtKB-KW"/>
</dbReference>
<name>A0A6P8F6Q9_CLUHA</name>
<dbReference type="FunFam" id="3.30.60.90:FF:000002">
    <property type="entry name" value="Dystrobrevin alpha"/>
    <property type="match status" value="1"/>
</dbReference>
<dbReference type="FunFam" id="1.10.238.10:FF:000014">
    <property type="entry name" value="Dystrobrevin alpha"/>
    <property type="match status" value="1"/>
</dbReference>
<evidence type="ECO:0000256" key="14">
    <source>
        <dbReference type="PIRNR" id="PIRNR038204"/>
    </source>
</evidence>
<keyword evidence="12" id="KW-0472">Membrane</keyword>
<evidence type="ECO:0000256" key="3">
    <source>
        <dbReference type="ARBA" id="ARBA00009563"/>
    </source>
</evidence>
<comment type="subcellular location">
    <subcellularLocation>
        <location evidence="1">Cell membrane</location>
    </subcellularLocation>
    <subcellularLocation>
        <location evidence="2 14">Cytoplasm</location>
    </subcellularLocation>
    <subcellularLocation>
        <location evidence="13">Synapse</location>
    </subcellularLocation>
</comment>
<dbReference type="Pfam" id="PF09068">
    <property type="entry name" value="EF-hand_2"/>
    <property type="match status" value="1"/>
</dbReference>
<evidence type="ECO:0000256" key="10">
    <source>
        <dbReference type="ARBA" id="ARBA00023018"/>
    </source>
</evidence>
<dbReference type="GeneID" id="105891324"/>
<dbReference type="PROSITE" id="PS01357">
    <property type="entry name" value="ZF_ZZ_1"/>
    <property type="match status" value="1"/>
</dbReference>
<evidence type="ECO:0000256" key="5">
    <source>
        <dbReference type="ARBA" id="ARBA00022490"/>
    </source>
</evidence>
<keyword evidence="6" id="KW-0597">Phosphoprotein</keyword>
<dbReference type="PIRSF" id="PIRSF038204">
    <property type="entry name" value="Distrobrevin"/>
    <property type="match status" value="1"/>
</dbReference>
<dbReference type="RefSeq" id="XP_031418807.1">
    <property type="nucleotide sequence ID" value="XM_031562947.2"/>
</dbReference>
<feature type="compositionally biased region" description="Polar residues" evidence="17">
    <location>
        <begin position="520"/>
        <end position="535"/>
    </location>
</feature>
<keyword evidence="11 16" id="KW-0175">Coiled coil</keyword>
<evidence type="ECO:0000259" key="18">
    <source>
        <dbReference type="PROSITE" id="PS50135"/>
    </source>
</evidence>
<dbReference type="GO" id="GO:0099536">
    <property type="term" value="P:synaptic signaling"/>
    <property type="evidence" value="ECO:0007669"/>
    <property type="project" value="TreeGrafter"/>
</dbReference>
<sequence>MTEERGVRRENMADRRQLFAEMRAQEFDSIRLSTYRTACKLRFIQKKCNLHLVDIWNVIEAFRENSLNTMDLNTEFTVARLEAILSTIFYQLNKRMPSTHQINVEQSINLLLNFLLAAYDPEGLGKISVFVVKMAVATICGGKILDKLRYIFSQVSDPAGIMIYSQFDLFLREVLKLPVTVFEGPSFGYTEQTTRTCFPQQKQVSLNTFLDTFMSDPPPQCLVWMPLMHRLANVENVFHPVECSYCHSESMMGFRYRCQRCHNYQLCQDCFWRGHASGSHSNQHQMKEYTSWKSPAKKFSSALSKSLSCASTREPLHPLFPDMPEKTLNLAHIVDTWPPRPMNSMSDLMLSHSMPSTGVPFSNKILLENSSNNQDEEHNLIARYASRLATNGTPMPQFRTPSDLSFSLDATMQQRQLIAELESKNREILQEIQRLRQQHEQASMLPPDRSQHNPTLLAELRLLRQRKDELEQRMSALQESRRELMVQLEQLMMLLKTQGPGPSPRSSPSHTASRPIPMPTQASSAGTTPTQTPQDSLMGVGGDVQEAFAQGSRRNLRNDLLIAADSITNTMSSLVKELNSEAGSETESNNDSEGRLQFEDPVTSPSSEVYLTQLNSRKPRYMDAETYENDLVQELETELKMEEFLKQRPDPEKAYMVTSQE</sequence>
<comment type="similarity">
    <text evidence="3 14">Belongs to the dystrophin family. Dystrobrevin subfamily.</text>
</comment>
<dbReference type="Gene3D" id="3.30.60.90">
    <property type="match status" value="1"/>
</dbReference>
<proteinExistence type="inferred from homology"/>
<evidence type="ECO:0000256" key="8">
    <source>
        <dbReference type="ARBA" id="ARBA00022771"/>
    </source>
</evidence>
<feature type="coiled-coil region" evidence="16">
    <location>
        <begin position="411"/>
        <end position="494"/>
    </location>
</feature>
<feature type="region of interest" description="Disordered" evidence="17">
    <location>
        <begin position="577"/>
        <end position="608"/>
    </location>
</feature>
<dbReference type="GO" id="GO:0005737">
    <property type="term" value="C:cytoplasm"/>
    <property type="evidence" value="ECO:0007669"/>
    <property type="project" value="UniProtKB-SubCell"/>
</dbReference>
<evidence type="ECO:0000256" key="4">
    <source>
        <dbReference type="ARBA" id="ARBA00022475"/>
    </source>
</evidence>
<keyword evidence="8 15" id="KW-0863">Zinc-finger</keyword>
<keyword evidence="10" id="KW-0770">Synapse</keyword>
<dbReference type="SUPFAM" id="SSF57850">
    <property type="entry name" value="RING/U-box"/>
    <property type="match status" value="1"/>
</dbReference>
<keyword evidence="19" id="KW-1185">Reference proteome</keyword>
<dbReference type="CTD" id="1837"/>
<dbReference type="PROSITE" id="PS50135">
    <property type="entry name" value="ZF_ZZ_2"/>
    <property type="match status" value="1"/>
</dbReference>
<keyword evidence="9" id="KW-0862">Zinc</keyword>
<dbReference type="Pfam" id="PF00569">
    <property type="entry name" value="ZZ"/>
    <property type="match status" value="1"/>
</dbReference>
<organism evidence="19 20">
    <name type="scientific">Clupea harengus</name>
    <name type="common">Atlantic herring</name>
    <dbReference type="NCBI Taxonomy" id="7950"/>
    <lineage>
        <taxon>Eukaryota</taxon>
        <taxon>Metazoa</taxon>
        <taxon>Chordata</taxon>
        <taxon>Craniata</taxon>
        <taxon>Vertebrata</taxon>
        <taxon>Euteleostomi</taxon>
        <taxon>Actinopterygii</taxon>
        <taxon>Neopterygii</taxon>
        <taxon>Teleostei</taxon>
        <taxon>Clupei</taxon>
        <taxon>Clupeiformes</taxon>
        <taxon>Clupeoidei</taxon>
        <taxon>Clupeidae</taxon>
        <taxon>Clupea</taxon>
    </lineage>
</organism>
<dbReference type="InterPro" id="IPR000433">
    <property type="entry name" value="Znf_ZZ"/>
</dbReference>
<evidence type="ECO:0000313" key="20">
    <source>
        <dbReference type="RefSeq" id="XP_031418807.1"/>
    </source>
</evidence>
<feature type="domain" description="ZZ-type" evidence="18">
    <location>
        <begin position="238"/>
        <end position="294"/>
    </location>
</feature>
<dbReference type="Gene3D" id="1.10.238.10">
    <property type="entry name" value="EF-hand"/>
    <property type="match status" value="2"/>
</dbReference>
<dbReference type="InterPro" id="IPR015154">
    <property type="entry name" value="EF-hand_dom_typ2"/>
</dbReference>
<dbReference type="InterPro" id="IPR015153">
    <property type="entry name" value="EF-hand_dom_typ1"/>
</dbReference>
<gene>
    <name evidence="20" type="primary">dtna</name>
</gene>
<evidence type="ECO:0000256" key="12">
    <source>
        <dbReference type="ARBA" id="ARBA00023136"/>
    </source>
</evidence>
<dbReference type="GO" id="GO:0005886">
    <property type="term" value="C:plasma membrane"/>
    <property type="evidence" value="ECO:0007669"/>
    <property type="project" value="UniProtKB-SubCell"/>
</dbReference>
<dbReference type="SMART" id="SM00291">
    <property type="entry name" value="ZnF_ZZ"/>
    <property type="match status" value="1"/>
</dbReference>
<dbReference type="Proteomes" id="UP000515152">
    <property type="component" value="Chromosome 25"/>
</dbReference>
<dbReference type="SUPFAM" id="SSF47473">
    <property type="entry name" value="EF-hand"/>
    <property type="match status" value="2"/>
</dbReference>
<reference evidence="20" key="1">
    <citation type="submission" date="2025-08" db="UniProtKB">
        <authorList>
            <consortium name="RefSeq"/>
        </authorList>
    </citation>
    <scope>IDENTIFICATION</scope>
</reference>
<dbReference type="AlphaFoldDB" id="A0A6P8F6Q9"/>
<dbReference type="GO" id="GO:0045202">
    <property type="term" value="C:synapse"/>
    <property type="evidence" value="ECO:0007669"/>
    <property type="project" value="UniProtKB-SubCell"/>
</dbReference>
<keyword evidence="7" id="KW-0479">Metal-binding</keyword>